<protein>
    <recommendedName>
        <fullName evidence="2">Hydrogenase expression/formation protein</fullName>
    </recommendedName>
</protein>
<dbReference type="CDD" id="cd02965">
    <property type="entry name" value="HyaE"/>
    <property type="match status" value="1"/>
</dbReference>
<dbReference type="InterPro" id="IPR036249">
    <property type="entry name" value="Thioredoxin-like_sf"/>
</dbReference>
<dbReference type="RefSeq" id="WP_008030839.1">
    <property type="nucleotide sequence ID" value="NZ_ACYY01000013.1"/>
</dbReference>
<evidence type="ECO:0000256" key="2">
    <source>
        <dbReference type="PIRNR" id="PIRNR038934"/>
    </source>
</evidence>
<dbReference type="AlphaFoldDB" id="C8S275"/>
<dbReference type="eggNOG" id="COG0526">
    <property type="taxonomic scope" value="Bacteria"/>
</dbReference>
<dbReference type="Gene3D" id="3.40.30.10">
    <property type="entry name" value="Glutaredoxin"/>
    <property type="match status" value="1"/>
</dbReference>
<sequence length="143" mass="15762">MHDHAPFDTATKPAGLHPLIARLTTDLGWPRLANLSDAAEFTARPGAHCLFIPGDPARNLETADAAVILPELRMAFQRAFDCAVVDDAIEAALRETHRALKTPGFLFFREGRYLGAVEKIRDWDDYIARITHILGLAAADRST</sequence>
<reference evidence="3 4" key="1">
    <citation type="submission" date="2009-08" db="EMBL/GenBank/DDBJ databases">
        <title>The draft genome of Rhodobacter sp. SW2.</title>
        <authorList>
            <consortium name="US DOE Joint Genome Institute (JGI-PGF)"/>
            <person name="Lucas S."/>
            <person name="Copeland A."/>
            <person name="Lapidus A."/>
            <person name="Glavina del Rio T."/>
            <person name="Tice H."/>
            <person name="Bruce D."/>
            <person name="Goodwin L."/>
            <person name="Pitluck S."/>
            <person name="Larimer F."/>
            <person name="Land M.L."/>
            <person name="Hauser L."/>
            <person name="Emerson D."/>
        </authorList>
    </citation>
    <scope>NUCLEOTIDE SEQUENCE [LARGE SCALE GENOMIC DNA]</scope>
    <source>
        <strain evidence="3 4">SW2</strain>
    </source>
</reference>
<dbReference type="InterPro" id="IPR010893">
    <property type="entry name" value="NiFe-hyd_mat_HyaE"/>
</dbReference>
<proteinExistence type="inferred from homology"/>
<dbReference type="STRING" id="371731.Rsw2DRAFT_2144"/>
<dbReference type="OrthoDB" id="6560050at2"/>
<accession>C8S275</accession>
<name>C8S275_9RHOB</name>
<comment type="caution">
    <text evidence="3">The sequence shown here is derived from an EMBL/GenBank/DDBJ whole genome shotgun (WGS) entry which is preliminary data.</text>
</comment>
<keyword evidence="4" id="KW-1185">Reference proteome</keyword>
<organism evidence="3 4">
    <name type="scientific">Rhodobacter ferrooxidans</name>
    <dbReference type="NCBI Taxonomy" id="371731"/>
    <lineage>
        <taxon>Bacteria</taxon>
        <taxon>Pseudomonadati</taxon>
        <taxon>Pseudomonadota</taxon>
        <taxon>Alphaproteobacteria</taxon>
        <taxon>Rhodobacterales</taxon>
        <taxon>Rhodobacter group</taxon>
        <taxon>Rhodobacter</taxon>
    </lineage>
</organism>
<dbReference type="Pfam" id="PF07449">
    <property type="entry name" value="HyaE"/>
    <property type="match status" value="1"/>
</dbReference>
<gene>
    <name evidence="3" type="ORF">Rsw2DRAFT_2144</name>
</gene>
<evidence type="ECO:0000313" key="4">
    <source>
        <dbReference type="Proteomes" id="UP000010121"/>
    </source>
</evidence>
<dbReference type="Proteomes" id="UP000010121">
    <property type="component" value="Unassembled WGS sequence"/>
</dbReference>
<dbReference type="EMBL" id="ACYY01000013">
    <property type="protein sequence ID" value="EEW24947.1"/>
    <property type="molecule type" value="Genomic_DNA"/>
</dbReference>
<evidence type="ECO:0000256" key="1">
    <source>
        <dbReference type="ARBA" id="ARBA00009004"/>
    </source>
</evidence>
<comment type="similarity">
    <text evidence="1 2">Belongs to the HupG/HyaE family.</text>
</comment>
<dbReference type="PIRSF" id="PIRSF038934">
    <property type="entry name" value="HyaE_HupG"/>
    <property type="match status" value="1"/>
</dbReference>
<dbReference type="SUPFAM" id="SSF52833">
    <property type="entry name" value="Thioredoxin-like"/>
    <property type="match status" value="1"/>
</dbReference>
<evidence type="ECO:0000313" key="3">
    <source>
        <dbReference type="EMBL" id="EEW24947.1"/>
    </source>
</evidence>